<dbReference type="Proteomes" id="UP000190667">
    <property type="component" value="Unassembled WGS sequence"/>
</dbReference>
<reference evidence="1 2" key="1">
    <citation type="submission" date="2016-12" db="EMBL/GenBank/DDBJ databases">
        <title>Izhakiella australiana sp. nov. of genus Izhakiella isolated from Australian desert.</title>
        <authorList>
            <person name="Ji M."/>
        </authorList>
    </citation>
    <scope>NUCLEOTIDE SEQUENCE [LARGE SCALE GENOMIC DNA]</scope>
    <source>
        <strain evidence="1 2">D4N98</strain>
    </source>
</reference>
<keyword evidence="2" id="KW-1185">Reference proteome</keyword>
<organism evidence="1 2">
    <name type="scientific">Izhakiella australiensis</name>
    <dbReference type="NCBI Taxonomy" id="1926881"/>
    <lineage>
        <taxon>Bacteria</taxon>
        <taxon>Pseudomonadati</taxon>
        <taxon>Pseudomonadota</taxon>
        <taxon>Gammaproteobacteria</taxon>
        <taxon>Enterobacterales</taxon>
        <taxon>Erwiniaceae</taxon>
        <taxon>Izhakiella</taxon>
    </lineage>
</organism>
<evidence type="ECO:0000313" key="2">
    <source>
        <dbReference type="Proteomes" id="UP000190667"/>
    </source>
</evidence>
<comment type="caution">
    <text evidence="1">The sequence shown here is derived from an EMBL/GenBank/DDBJ whole genome shotgun (WGS) entry which is preliminary data.</text>
</comment>
<evidence type="ECO:0000313" key="1">
    <source>
        <dbReference type="EMBL" id="OON41053.1"/>
    </source>
</evidence>
<gene>
    <name evidence="1" type="ORF">BTJ39_03530</name>
</gene>
<dbReference type="AlphaFoldDB" id="A0A1S8YQZ9"/>
<proteinExistence type="predicted"/>
<accession>A0A1S8YQZ9</accession>
<protein>
    <submittedName>
        <fullName evidence="1">Uncharacterized protein</fullName>
    </submittedName>
</protein>
<sequence>MLSKPFFQHRDRITPVINLMIVGFSQPEKMKTLTGALEKISTWKTEREKSHWSGFALLTRLQLNV</sequence>
<dbReference type="EMBL" id="MRUL01000002">
    <property type="protein sequence ID" value="OON41053.1"/>
    <property type="molecule type" value="Genomic_DNA"/>
</dbReference>
<name>A0A1S8YQZ9_9GAMM</name>